<feature type="transmembrane region" description="Helical" evidence="12">
    <location>
        <begin position="181"/>
        <end position="200"/>
    </location>
</feature>
<dbReference type="RefSeq" id="XP_022441738.2">
    <property type="nucleotide sequence ID" value="XM_022586030.2"/>
</dbReference>
<name>A0A2Y9PGH2_DELLE</name>
<dbReference type="AlphaFoldDB" id="A0A2Y9PGH2"/>
<dbReference type="STRING" id="9749.A0A2Y9PGH2"/>
<dbReference type="Proteomes" id="UP000248483">
    <property type="component" value="Unplaced"/>
</dbReference>
<evidence type="ECO:0000256" key="3">
    <source>
        <dbReference type="ARBA" id="ARBA00022692"/>
    </source>
</evidence>
<evidence type="ECO:0000256" key="8">
    <source>
        <dbReference type="ARBA" id="ARBA00023157"/>
    </source>
</evidence>
<feature type="compositionally biased region" description="Polar residues" evidence="11">
    <location>
        <begin position="1"/>
        <end position="15"/>
    </location>
</feature>
<evidence type="ECO:0000313" key="13">
    <source>
        <dbReference type="Proteomes" id="UP000248483"/>
    </source>
</evidence>
<keyword evidence="9" id="KW-0325">Glycoprotein</keyword>
<evidence type="ECO:0000256" key="9">
    <source>
        <dbReference type="ARBA" id="ARBA00023180"/>
    </source>
</evidence>
<keyword evidence="4" id="KW-0732">Signal</keyword>
<evidence type="ECO:0000256" key="10">
    <source>
        <dbReference type="ARBA" id="ARBA00023319"/>
    </source>
</evidence>
<dbReference type="InterPro" id="IPR013783">
    <property type="entry name" value="Ig-like_fold"/>
</dbReference>
<keyword evidence="7 12" id="KW-0472">Membrane</keyword>
<evidence type="ECO:0000256" key="2">
    <source>
        <dbReference type="ARBA" id="ARBA00022475"/>
    </source>
</evidence>
<dbReference type="GeneID" id="111181020"/>
<dbReference type="Gene3D" id="2.60.40.10">
    <property type="entry name" value="Immunoglobulins"/>
    <property type="match status" value="1"/>
</dbReference>
<comment type="subcellular location">
    <subcellularLocation>
        <location evidence="1">Cell membrane</location>
        <topology evidence="1">Single-pass membrane protein</topology>
    </subcellularLocation>
</comment>
<dbReference type="PANTHER" id="PTHR11738:SF179">
    <property type="entry name" value="LEUKOCYTE IMMUNOGLOBULIN-LIKE RECEPTOR SUBFAMILY A MEMBER 5"/>
    <property type="match status" value="1"/>
</dbReference>
<evidence type="ECO:0000256" key="7">
    <source>
        <dbReference type="ARBA" id="ARBA00023136"/>
    </source>
</evidence>
<evidence type="ECO:0000256" key="6">
    <source>
        <dbReference type="ARBA" id="ARBA00022989"/>
    </source>
</evidence>
<keyword evidence="13" id="KW-1185">Reference proteome</keyword>
<dbReference type="FunFam" id="2.60.40.10:FF:000049">
    <property type="entry name" value="Leukocyte immunoglobulin-like receptor subfamily B member 1"/>
    <property type="match status" value="1"/>
</dbReference>
<feature type="region of interest" description="Disordered" evidence="11">
    <location>
        <begin position="1"/>
        <end position="35"/>
    </location>
</feature>
<dbReference type="InParanoid" id="A0A2Y9PGH2"/>
<dbReference type="KEGG" id="dle:111181020"/>
<evidence type="ECO:0000256" key="12">
    <source>
        <dbReference type="SAM" id="Phobius"/>
    </source>
</evidence>
<dbReference type="InterPro" id="IPR036179">
    <property type="entry name" value="Ig-like_dom_sf"/>
</dbReference>
<dbReference type="GO" id="GO:0002764">
    <property type="term" value="P:immune response-regulating signaling pathway"/>
    <property type="evidence" value="ECO:0007669"/>
    <property type="project" value="TreeGrafter"/>
</dbReference>
<evidence type="ECO:0000256" key="11">
    <source>
        <dbReference type="SAM" id="MobiDB-lite"/>
    </source>
</evidence>
<reference evidence="14" key="1">
    <citation type="submission" date="2025-08" db="UniProtKB">
        <authorList>
            <consortium name="RefSeq"/>
        </authorList>
    </citation>
    <scope>IDENTIFICATION</scope>
    <source>
        <tissue evidence="14">Blood</tissue>
    </source>
</reference>
<proteinExistence type="predicted"/>
<dbReference type="PANTHER" id="PTHR11738">
    <property type="entry name" value="MHC CLASS I NK CELL RECEPTOR"/>
    <property type="match status" value="1"/>
</dbReference>
<organism evidence="13 14">
    <name type="scientific">Delphinapterus leucas</name>
    <name type="common">Beluga whale</name>
    <dbReference type="NCBI Taxonomy" id="9749"/>
    <lineage>
        <taxon>Eukaryota</taxon>
        <taxon>Metazoa</taxon>
        <taxon>Chordata</taxon>
        <taxon>Craniata</taxon>
        <taxon>Vertebrata</taxon>
        <taxon>Euteleostomi</taxon>
        <taxon>Mammalia</taxon>
        <taxon>Eutheria</taxon>
        <taxon>Laurasiatheria</taxon>
        <taxon>Artiodactyla</taxon>
        <taxon>Whippomorpha</taxon>
        <taxon>Cetacea</taxon>
        <taxon>Odontoceti</taxon>
        <taxon>Monodontidae</taxon>
        <taxon>Delphinapterus</taxon>
    </lineage>
</organism>
<keyword evidence="3 12" id="KW-0812">Transmembrane</keyword>
<keyword evidence="10" id="KW-0393">Immunoglobulin domain</keyword>
<keyword evidence="8" id="KW-1015">Disulfide bond</keyword>
<evidence type="ECO:0000313" key="14">
    <source>
        <dbReference type="RefSeq" id="XP_022441738.2"/>
    </source>
</evidence>
<evidence type="ECO:0000256" key="1">
    <source>
        <dbReference type="ARBA" id="ARBA00004162"/>
    </source>
</evidence>
<evidence type="ECO:0000256" key="4">
    <source>
        <dbReference type="ARBA" id="ARBA00022729"/>
    </source>
</evidence>
<keyword evidence="6 12" id="KW-1133">Transmembrane helix</keyword>
<keyword evidence="5" id="KW-0677">Repeat</keyword>
<sequence length="212" mass="24082">MQHSQLGSKSSQQDTPVDGTAWGFKPLAEDDSSPQRDLQVYGSYKTFPYKWKSSSKPLKLIVTGVDRKPSLSAHWGTFSKKTPSKKLSLRYHSETWCEAFVLSRNGRVEFAQNLSSKYRAGAFEADFPVNAIFLMHPGTYRCYHGLHKNFPYLWSEPSDVLMLPERDAAPGNHDAENVVRFALAAMSLVILGVFLVDAWFSRKDFKRKSRAR</sequence>
<dbReference type="InterPro" id="IPR050412">
    <property type="entry name" value="Ig-like_Receptors_ImmuneReg"/>
</dbReference>
<dbReference type="GO" id="GO:0005886">
    <property type="term" value="C:plasma membrane"/>
    <property type="evidence" value="ECO:0007669"/>
    <property type="project" value="UniProtKB-SubCell"/>
</dbReference>
<protein>
    <submittedName>
        <fullName evidence="14">Leukocyte immunoglobulin-like receptor subfamily A member 2</fullName>
    </submittedName>
</protein>
<dbReference type="SUPFAM" id="SSF48726">
    <property type="entry name" value="Immunoglobulin"/>
    <property type="match status" value="1"/>
</dbReference>
<keyword evidence="2" id="KW-1003">Cell membrane</keyword>
<gene>
    <name evidence="14" type="primary">LOC111181020</name>
</gene>
<evidence type="ECO:0000256" key="5">
    <source>
        <dbReference type="ARBA" id="ARBA00022737"/>
    </source>
</evidence>
<accession>A0A2Y9PGH2</accession>